<name>A0A5C5WYP7_9PLAN</name>
<dbReference type="OrthoDB" id="278889at2"/>
<keyword evidence="4" id="KW-1185">Reference proteome</keyword>
<evidence type="ECO:0000313" key="4">
    <source>
        <dbReference type="Proteomes" id="UP000317243"/>
    </source>
</evidence>
<evidence type="ECO:0000256" key="2">
    <source>
        <dbReference type="SAM" id="SignalP"/>
    </source>
</evidence>
<comment type="caution">
    <text evidence="3">The sequence shown here is derived from an EMBL/GenBank/DDBJ whole genome shotgun (WGS) entry which is preliminary data.</text>
</comment>
<dbReference type="Proteomes" id="UP000317243">
    <property type="component" value="Unassembled WGS sequence"/>
</dbReference>
<keyword evidence="1" id="KW-0175">Coiled coil</keyword>
<keyword evidence="2" id="KW-0732">Signal</keyword>
<evidence type="ECO:0000256" key="1">
    <source>
        <dbReference type="SAM" id="Coils"/>
    </source>
</evidence>
<feature type="coiled-coil region" evidence="1">
    <location>
        <begin position="79"/>
        <end position="145"/>
    </location>
</feature>
<dbReference type="EMBL" id="SIHI01000002">
    <property type="protein sequence ID" value="TWT55816.1"/>
    <property type="molecule type" value="Genomic_DNA"/>
</dbReference>
<dbReference type="RefSeq" id="WP_146510151.1">
    <property type="nucleotide sequence ID" value="NZ_SIHI01000002.1"/>
</dbReference>
<accession>A0A5C5WYP7</accession>
<organism evidence="3 4">
    <name type="scientific">Thalassoglobus neptunius</name>
    <dbReference type="NCBI Taxonomy" id="1938619"/>
    <lineage>
        <taxon>Bacteria</taxon>
        <taxon>Pseudomonadati</taxon>
        <taxon>Planctomycetota</taxon>
        <taxon>Planctomycetia</taxon>
        <taxon>Planctomycetales</taxon>
        <taxon>Planctomycetaceae</taxon>
        <taxon>Thalassoglobus</taxon>
    </lineage>
</organism>
<feature type="signal peptide" evidence="2">
    <location>
        <begin position="1"/>
        <end position="25"/>
    </location>
</feature>
<proteinExistence type="predicted"/>
<gene>
    <name evidence="3" type="primary">smc_6</name>
    <name evidence="3" type="ORF">KOR42_26270</name>
</gene>
<reference evidence="3 4" key="1">
    <citation type="submission" date="2019-02" db="EMBL/GenBank/DDBJ databases">
        <title>Deep-cultivation of Planctomycetes and their phenomic and genomic characterization uncovers novel biology.</title>
        <authorList>
            <person name="Wiegand S."/>
            <person name="Jogler M."/>
            <person name="Boedeker C."/>
            <person name="Pinto D."/>
            <person name="Vollmers J."/>
            <person name="Rivas-Marin E."/>
            <person name="Kohn T."/>
            <person name="Peeters S.H."/>
            <person name="Heuer A."/>
            <person name="Rast P."/>
            <person name="Oberbeckmann S."/>
            <person name="Bunk B."/>
            <person name="Jeske O."/>
            <person name="Meyerdierks A."/>
            <person name="Storesund J.E."/>
            <person name="Kallscheuer N."/>
            <person name="Luecker S."/>
            <person name="Lage O.M."/>
            <person name="Pohl T."/>
            <person name="Merkel B.J."/>
            <person name="Hornburger P."/>
            <person name="Mueller R.-W."/>
            <person name="Bruemmer F."/>
            <person name="Labrenz M."/>
            <person name="Spormann A.M."/>
            <person name="Op Den Camp H."/>
            <person name="Overmann J."/>
            <person name="Amann R."/>
            <person name="Jetten M.S.M."/>
            <person name="Mascher T."/>
            <person name="Medema M.H."/>
            <person name="Devos D.P."/>
            <person name="Kaster A.-K."/>
            <person name="Ovreas L."/>
            <person name="Rohde M."/>
            <person name="Galperin M.Y."/>
            <person name="Jogler C."/>
        </authorList>
    </citation>
    <scope>NUCLEOTIDE SEQUENCE [LARGE SCALE GENOMIC DNA]</scope>
    <source>
        <strain evidence="3 4">KOR42</strain>
    </source>
</reference>
<protein>
    <submittedName>
        <fullName evidence="3">Chromosome partition protein Smc</fullName>
    </submittedName>
</protein>
<sequence length="221" mass="24967" precursor="true">MTSFSKILAAFVTVASLGFVGFAIAATFGGPDWSGVMSEKYFNAYEITRSPSADRAWQAVRGSDQGQVASSKVLPEVLTKIMDEVYQKQQQELQNLQQREPALRDKIAALKKLNEMDDAALTAYVDQLRARLTAINNEFDELSNKVTGMSVESSKLETQVQARRDDVVRLGQQVREVEADMFRLREVLGQLRDTDYQLQEQLDRAKERQKLLEEYNPAPVN</sequence>
<feature type="chain" id="PRO_5023127539" evidence="2">
    <location>
        <begin position="26"/>
        <end position="221"/>
    </location>
</feature>
<dbReference type="AlphaFoldDB" id="A0A5C5WYP7"/>
<dbReference type="Gene3D" id="1.10.287.1490">
    <property type="match status" value="1"/>
</dbReference>
<evidence type="ECO:0000313" key="3">
    <source>
        <dbReference type="EMBL" id="TWT55816.1"/>
    </source>
</evidence>